<organism evidence="2 3">
    <name type="scientific">Kordiimonas sediminis</name>
    <dbReference type="NCBI Taxonomy" id="1735581"/>
    <lineage>
        <taxon>Bacteria</taxon>
        <taxon>Pseudomonadati</taxon>
        <taxon>Pseudomonadota</taxon>
        <taxon>Alphaproteobacteria</taxon>
        <taxon>Kordiimonadales</taxon>
        <taxon>Kordiimonadaceae</taxon>
        <taxon>Kordiimonas</taxon>
    </lineage>
</organism>
<name>A0A919E8A9_9PROT</name>
<proteinExistence type="predicted"/>
<comment type="caution">
    <text evidence="2">The sequence shown here is derived from an EMBL/GenBank/DDBJ whole genome shotgun (WGS) entry which is preliminary data.</text>
</comment>
<keyword evidence="1" id="KW-0812">Transmembrane</keyword>
<dbReference type="PROSITE" id="PS00141">
    <property type="entry name" value="ASP_PROTEASE"/>
    <property type="match status" value="1"/>
</dbReference>
<keyword evidence="1" id="KW-0472">Membrane</keyword>
<dbReference type="InterPro" id="IPR034122">
    <property type="entry name" value="Retropepsin-like_bacterial"/>
</dbReference>
<dbReference type="NCBIfam" id="TIGR02281">
    <property type="entry name" value="clan_AA_DTGA"/>
    <property type="match status" value="1"/>
</dbReference>
<evidence type="ECO:0000313" key="3">
    <source>
        <dbReference type="Proteomes" id="UP000630923"/>
    </source>
</evidence>
<dbReference type="InterPro" id="IPR021109">
    <property type="entry name" value="Peptidase_aspartic_dom_sf"/>
</dbReference>
<dbReference type="Proteomes" id="UP000630923">
    <property type="component" value="Unassembled WGS sequence"/>
</dbReference>
<dbReference type="InterPro" id="IPR001969">
    <property type="entry name" value="Aspartic_peptidase_AS"/>
</dbReference>
<dbReference type="Pfam" id="PF13975">
    <property type="entry name" value="gag-asp_proteas"/>
    <property type="match status" value="1"/>
</dbReference>
<dbReference type="InterPro" id="IPR011969">
    <property type="entry name" value="Clan_AA_Asp_peptidase_C"/>
</dbReference>
<reference evidence="2" key="2">
    <citation type="submission" date="2020-09" db="EMBL/GenBank/DDBJ databases">
        <authorList>
            <person name="Sun Q."/>
            <person name="Kim S."/>
        </authorList>
    </citation>
    <scope>NUCLEOTIDE SEQUENCE</scope>
    <source>
        <strain evidence="2">KCTC 42590</strain>
    </source>
</reference>
<gene>
    <name evidence="2" type="ORF">GCM10017044_24160</name>
</gene>
<dbReference type="GO" id="GO:0006508">
    <property type="term" value="P:proteolysis"/>
    <property type="evidence" value="ECO:0007669"/>
    <property type="project" value="InterPro"/>
</dbReference>
<accession>A0A919E8A9</accession>
<dbReference type="SUPFAM" id="SSF50630">
    <property type="entry name" value="Acid proteases"/>
    <property type="match status" value="1"/>
</dbReference>
<keyword evidence="3" id="KW-1185">Reference proteome</keyword>
<protein>
    <recommendedName>
        <fullName evidence="4">TIGR02281 family clan AA aspartic protease</fullName>
    </recommendedName>
</protein>
<reference evidence="2" key="1">
    <citation type="journal article" date="2014" name="Int. J. Syst. Evol. Microbiol.">
        <title>Complete genome sequence of Corynebacterium casei LMG S-19264T (=DSM 44701T), isolated from a smear-ripened cheese.</title>
        <authorList>
            <consortium name="US DOE Joint Genome Institute (JGI-PGF)"/>
            <person name="Walter F."/>
            <person name="Albersmeier A."/>
            <person name="Kalinowski J."/>
            <person name="Ruckert C."/>
        </authorList>
    </citation>
    <scope>NUCLEOTIDE SEQUENCE</scope>
    <source>
        <strain evidence="2">KCTC 42590</strain>
    </source>
</reference>
<dbReference type="Gene3D" id="2.40.70.10">
    <property type="entry name" value="Acid Proteases"/>
    <property type="match status" value="1"/>
</dbReference>
<dbReference type="AlphaFoldDB" id="A0A919E8A9"/>
<keyword evidence="1" id="KW-1133">Transmembrane helix</keyword>
<evidence type="ECO:0000313" key="2">
    <source>
        <dbReference type="EMBL" id="GHF28137.1"/>
    </source>
</evidence>
<feature type="transmembrane region" description="Helical" evidence="1">
    <location>
        <begin position="12"/>
        <end position="32"/>
    </location>
</feature>
<dbReference type="CDD" id="cd05483">
    <property type="entry name" value="retropepsin_like_bacteria"/>
    <property type="match status" value="1"/>
</dbReference>
<evidence type="ECO:0008006" key="4">
    <source>
        <dbReference type="Google" id="ProtNLM"/>
    </source>
</evidence>
<evidence type="ECO:0000256" key="1">
    <source>
        <dbReference type="SAM" id="Phobius"/>
    </source>
</evidence>
<dbReference type="GO" id="GO:0004190">
    <property type="term" value="F:aspartic-type endopeptidase activity"/>
    <property type="evidence" value="ECO:0007669"/>
    <property type="project" value="InterPro"/>
</dbReference>
<sequence length="178" mass="19290">MSYYSQTKASKLIMMAGISLLLVAGISVVYLYKEDAKARFMAAASPGNAAVSADGNDLIIHRSLDGHFWINAEINGRPIRMMVDTGASYVVLGPDDAYEAGFEVDMLDYSGQAQTANGIVLFARENAESISFGGLEFYDTPVTITKSEMPGSLMGMSLLQRFASVELKADRLILKLND</sequence>
<dbReference type="EMBL" id="BNCI01000002">
    <property type="protein sequence ID" value="GHF28137.1"/>
    <property type="molecule type" value="Genomic_DNA"/>
</dbReference>